<dbReference type="SUPFAM" id="SSF46689">
    <property type="entry name" value="Homeodomain-like"/>
    <property type="match status" value="2"/>
</dbReference>
<evidence type="ECO:0000313" key="8">
    <source>
        <dbReference type="Proteomes" id="UP001575622"/>
    </source>
</evidence>
<name>A0ABV4UWM5_9BACL</name>
<dbReference type="Proteomes" id="UP001575622">
    <property type="component" value="Unassembled WGS sequence"/>
</dbReference>
<accession>A0ABV4UWM5</accession>
<keyword evidence="8" id="KW-1185">Reference proteome</keyword>
<dbReference type="InterPro" id="IPR018060">
    <property type="entry name" value="HTH_AraC"/>
</dbReference>
<feature type="modified residue" description="4-aspartylphosphate" evidence="4">
    <location>
        <position position="54"/>
    </location>
</feature>
<dbReference type="InterPro" id="IPR001789">
    <property type="entry name" value="Sig_transdc_resp-reg_receiver"/>
</dbReference>
<dbReference type="InterPro" id="IPR041522">
    <property type="entry name" value="CdaR_GGDEF"/>
</dbReference>
<dbReference type="InterPro" id="IPR018062">
    <property type="entry name" value="HTH_AraC-typ_CS"/>
</dbReference>
<dbReference type="RefSeq" id="WP_373949053.1">
    <property type="nucleotide sequence ID" value="NZ_JBHDLN010000002.1"/>
</dbReference>
<dbReference type="Pfam" id="PF17853">
    <property type="entry name" value="GGDEF_2"/>
    <property type="match status" value="1"/>
</dbReference>
<dbReference type="Pfam" id="PF00072">
    <property type="entry name" value="Response_reg"/>
    <property type="match status" value="1"/>
</dbReference>
<dbReference type="EMBL" id="JBHDLN010000002">
    <property type="protein sequence ID" value="MFB0841546.1"/>
    <property type="molecule type" value="Genomic_DNA"/>
</dbReference>
<dbReference type="InterPro" id="IPR011006">
    <property type="entry name" value="CheY-like_superfamily"/>
</dbReference>
<evidence type="ECO:0000256" key="4">
    <source>
        <dbReference type="PROSITE-ProRule" id="PRU00169"/>
    </source>
</evidence>
<dbReference type="SMART" id="SM00448">
    <property type="entry name" value="REC"/>
    <property type="match status" value="1"/>
</dbReference>
<dbReference type="CDD" id="cd17536">
    <property type="entry name" value="REC_YesN-like"/>
    <property type="match status" value="1"/>
</dbReference>
<dbReference type="SUPFAM" id="SSF52172">
    <property type="entry name" value="CheY-like"/>
    <property type="match status" value="1"/>
</dbReference>
<keyword evidence="2" id="KW-0238">DNA-binding</keyword>
<keyword evidence="1" id="KW-0805">Transcription regulation</keyword>
<evidence type="ECO:0000256" key="1">
    <source>
        <dbReference type="ARBA" id="ARBA00023015"/>
    </source>
</evidence>
<gene>
    <name evidence="7" type="ORF">ACEU3E_05150</name>
</gene>
<organism evidence="7 8">
    <name type="scientific">Paenibacillus oleatilyticus</name>
    <dbReference type="NCBI Taxonomy" id="2594886"/>
    <lineage>
        <taxon>Bacteria</taxon>
        <taxon>Bacillati</taxon>
        <taxon>Bacillota</taxon>
        <taxon>Bacilli</taxon>
        <taxon>Bacillales</taxon>
        <taxon>Paenibacillaceae</taxon>
        <taxon>Paenibacillus</taxon>
    </lineage>
</organism>
<dbReference type="PROSITE" id="PS00041">
    <property type="entry name" value="HTH_ARAC_FAMILY_1"/>
    <property type="match status" value="1"/>
</dbReference>
<dbReference type="PANTHER" id="PTHR43280:SF2">
    <property type="entry name" value="HTH-TYPE TRANSCRIPTIONAL REGULATOR EXSA"/>
    <property type="match status" value="1"/>
</dbReference>
<reference evidence="7 8" key="1">
    <citation type="submission" date="2024-09" db="EMBL/GenBank/DDBJ databases">
        <authorList>
            <person name="Makale K.P.P."/>
            <person name="Makhzoum A."/>
            <person name="Rantong G."/>
            <person name="Rahube T.O."/>
        </authorList>
    </citation>
    <scope>NUCLEOTIDE SEQUENCE [LARGE SCALE GENOMIC DNA]</scope>
    <source>
        <strain evidence="7 8">KM_D13</strain>
    </source>
</reference>
<evidence type="ECO:0000256" key="3">
    <source>
        <dbReference type="ARBA" id="ARBA00023163"/>
    </source>
</evidence>
<keyword evidence="4" id="KW-0597">Phosphoprotein</keyword>
<dbReference type="PROSITE" id="PS50110">
    <property type="entry name" value="RESPONSE_REGULATORY"/>
    <property type="match status" value="1"/>
</dbReference>
<proteinExistence type="predicted"/>
<dbReference type="InterPro" id="IPR009057">
    <property type="entry name" value="Homeodomain-like_sf"/>
</dbReference>
<dbReference type="Pfam" id="PF12833">
    <property type="entry name" value="HTH_18"/>
    <property type="match status" value="1"/>
</dbReference>
<feature type="domain" description="HTH araC/xylS-type" evidence="5">
    <location>
        <begin position="429"/>
        <end position="527"/>
    </location>
</feature>
<evidence type="ECO:0000313" key="7">
    <source>
        <dbReference type="EMBL" id="MFB0841546.1"/>
    </source>
</evidence>
<evidence type="ECO:0000259" key="6">
    <source>
        <dbReference type="PROSITE" id="PS50110"/>
    </source>
</evidence>
<dbReference type="Gene3D" id="3.40.50.2300">
    <property type="match status" value="1"/>
</dbReference>
<dbReference type="PROSITE" id="PS01124">
    <property type="entry name" value="HTH_ARAC_FAMILY_2"/>
    <property type="match status" value="1"/>
</dbReference>
<feature type="domain" description="Response regulatory" evidence="6">
    <location>
        <begin position="2"/>
        <end position="120"/>
    </location>
</feature>
<evidence type="ECO:0000259" key="5">
    <source>
        <dbReference type="PROSITE" id="PS01124"/>
    </source>
</evidence>
<sequence length="535" mass="59979">MKVIIVDDEKMLRIGLHMMIPWEEHGYELCGGAEDGLAALGMIDRLDPDIVITDLRMPRMDGLELIQELQGRPGFRGKIIALSNYDEYALVREALKLGALDYLLKVTLKAEELLAVLGKTRELILAERQEREADRIKTEAVMEGYRLSKNRFFQELIYGEPLSDSELARQANRLKIEPGERPLFLLYLHVDRYDQNKWSQKQLMSFSIRNIVSELMTGMPVGEFAEIAGREYMVLLSGQGRHASDSGKMQLAKQIADMLRMYLNLEVNVVVSEPFTGLRHASGAYRACKRAAGIRFYLPAPVVMHAGESGCHDGSLPPPIVRLQDDMIARIRSGETGGLADDMEALLEAAGEARLHPSLLARSTLTVIDCWEAASAGAGGSGALPGAYRDSLAQAGTAGEFRAAFAEALRYLERHAPPPAARKYRKEVREIIEYLLRHIDRKITLEAVARHVNLNESHMSRLFKNETGQTIVGYLNALRMERARELLKNPDLSVKAVAEEVGIPDPFYFNRLFRKLYGLSPTDYKKQALKNQNCP</sequence>
<evidence type="ECO:0000256" key="2">
    <source>
        <dbReference type="ARBA" id="ARBA00023125"/>
    </source>
</evidence>
<keyword evidence="3" id="KW-0804">Transcription</keyword>
<dbReference type="SMART" id="SM00342">
    <property type="entry name" value="HTH_ARAC"/>
    <property type="match status" value="1"/>
</dbReference>
<dbReference type="Gene3D" id="1.10.10.60">
    <property type="entry name" value="Homeodomain-like"/>
    <property type="match status" value="2"/>
</dbReference>
<protein>
    <submittedName>
        <fullName evidence="7">Helix-turn-helix domain-containing protein</fullName>
    </submittedName>
</protein>
<comment type="caution">
    <text evidence="7">The sequence shown here is derived from an EMBL/GenBank/DDBJ whole genome shotgun (WGS) entry which is preliminary data.</text>
</comment>
<dbReference type="PANTHER" id="PTHR43280">
    <property type="entry name" value="ARAC-FAMILY TRANSCRIPTIONAL REGULATOR"/>
    <property type="match status" value="1"/>
</dbReference>